<evidence type="ECO:0000256" key="1">
    <source>
        <dbReference type="SAM" id="MobiDB-lite"/>
    </source>
</evidence>
<evidence type="ECO:0000313" key="3">
    <source>
        <dbReference type="Proteomes" id="UP000619486"/>
    </source>
</evidence>
<comment type="caution">
    <text evidence="2">The sequence shown here is derived from an EMBL/GenBank/DDBJ whole genome shotgun (WGS) entry which is preliminary data.</text>
</comment>
<name>A0A918HCP2_9ACTN</name>
<feature type="region of interest" description="Disordered" evidence="1">
    <location>
        <begin position="28"/>
        <end position="91"/>
    </location>
</feature>
<sequence>MPASSLTLMQPLRLPAEAATASAVTAHLTGAGRADNWRTRGTSGGAERRARDGLPLPNSRRTARDTPTRPTDRATTRPTDRATARPAARRP</sequence>
<organism evidence="2 3">
    <name type="scientific">Streptomyces purpureus</name>
    <dbReference type="NCBI Taxonomy" id="1951"/>
    <lineage>
        <taxon>Bacteria</taxon>
        <taxon>Bacillati</taxon>
        <taxon>Actinomycetota</taxon>
        <taxon>Actinomycetes</taxon>
        <taxon>Kitasatosporales</taxon>
        <taxon>Streptomycetaceae</taxon>
        <taxon>Streptomyces</taxon>
    </lineage>
</organism>
<protein>
    <submittedName>
        <fullName evidence="2">Uncharacterized protein</fullName>
    </submittedName>
</protein>
<feature type="compositionally biased region" description="Basic and acidic residues" evidence="1">
    <location>
        <begin position="62"/>
        <end position="83"/>
    </location>
</feature>
<keyword evidence="3" id="KW-1185">Reference proteome</keyword>
<reference evidence="2" key="1">
    <citation type="journal article" date="2014" name="Int. J. Syst. Evol. Microbiol.">
        <title>Complete genome sequence of Corynebacterium casei LMG S-19264T (=DSM 44701T), isolated from a smear-ripened cheese.</title>
        <authorList>
            <consortium name="US DOE Joint Genome Institute (JGI-PGF)"/>
            <person name="Walter F."/>
            <person name="Albersmeier A."/>
            <person name="Kalinowski J."/>
            <person name="Ruckert C."/>
        </authorList>
    </citation>
    <scope>NUCLEOTIDE SEQUENCE</scope>
    <source>
        <strain evidence="2">JCM 3172</strain>
    </source>
</reference>
<dbReference type="AlphaFoldDB" id="A0A918HCP2"/>
<gene>
    <name evidence="2" type="ORF">GCM10014713_55540</name>
</gene>
<accession>A0A918HCP2</accession>
<dbReference type="EMBL" id="BMQQ01000027">
    <property type="protein sequence ID" value="GGT54648.1"/>
    <property type="molecule type" value="Genomic_DNA"/>
</dbReference>
<proteinExistence type="predicted"/>
<dbReference type="Proteomes" id="UP000619486">
    <property type="component" value="Unassembled WGS sequence"/>
</dbReference>
<evidence type="ECO:0000313" key="2">
    <source>
        <dbReference type="EMBL" id="GGT54648.1"/>
    </source>
</evidence>
<reference evidence="2" key="2">
    <citation type="submission" date="2020-09" db="EMBL/GenBank/DDBJ databases">
        <authorList>
            <person name="Sun Q."/>
            <person name="Ohkuma M."/>
        </authorList>
    </citation>
    <scope>NUCLEOTIDE SEQUENCE</scope>
    <source>
        <strain evidence="2">JCM 3172</strain>
    </source>
</reference>